<organism evidence="2 3">
    <name type="scientific">Diversispora epigaea</name>
    <dbReference type="NCBI Taxonomy" id="1348612"/>
    <lineage>
        <taxon>Eukaryota</taxon>
        <taxon>Fungi</taxon>
        <taxon>Fungi incertae sedis</taxon>
        <taxon>Mucoromycota</taxon>
        <taxon>Glomeromycotina</taxon>
        <taxon>Glomeromycetes</taxon>
        <taxon>Diversisporales</taxon>
        <taxon>Diversisporaceae</taxon>
        <taxon>Diversispora</taxon>
    </lineage>
</organism>
<evidence type="ECO:0000313" key="3">
    <source>
        <dbReference type="Proteomes" id="UP000266861"/>
    </source>
</evidence>
<reference evidence="2 3" key="1">
    <citation type="submission" date="2018-08" db="EMBL/GenBank/DDBJ databases">
        <title>Genome and evolution of the arbuscular mycorrhizal fungus Diversispora epigaea (formerly Glomus versiforme) and its bacterial endosymbionts.</title>
        <authorList>
            <person name="Sun X."/>
            <person name="Fei Z."/>
            <person name="Harrison M."/>
        </authorList>
    </citation>
    <scope>NUCLEOTIDE SEQUENCE [LARGE SCALE GENOMIC DNA]</scope>
    <source>
        <strain evidence="2 3">IT104</strain>
    </source>
</reference>
<evidence type="ECO:0000256" key="1">
    <source>
        <dbReference type="SAM" id="Coils"/>
    </source>
</evidence>
<dbReference type="AlphaFoldDB" id="A0A397JMV7"/>
<gene>
    <name evidence="2" type="ORF">Glove_21g294</name>
</gene>
<comment type="caution">
    <text evidence="2">The sequence shown here is derived from an EMBL/GenBank/DDBJ whole genome shotgun (WGS) entry which is preliminary data.</text>
</comment>
<name>A0A397JMV7_9GLOM</name>
<accession>A0A397JMV7</accession>
<protein>
    <submittedName>
        <fullName evidence="2">Uncharacterized protein</fullName>
    </submittedName>
</protein>
<dbReference type="OrthoDB" id="3156807at2759"/>
<proteinExistence type="predicted"/>
<dbReference type="STRING" id="1348612.A0A397JMV7"/>
<dbReference type="Proteomes" id="UP000266861">
    <property type="component" value="Unassembled WGS sequence"/>
</dbReference>
<evidence type="ECO:0000313" key="2">
    <source>
        <dbReference type="EMBL" id="RHZ88682.1"/>
    </source>
</evidence>
<keyword evidence="3" id="KW-1185">Reference proteome</keyword>
<feature type="coiled-coil region" evidence="1">
    <location>
        <begin position="71"/>
        <end position="98"/>
    </location>
</feature>
<keyword evidence="1" id="KW-0175">Coiled coil</keyword>
<dbReference type="EMBL" id="PQFF01000019">
    <property type="protein sequence ID" value="RHZ88682.1"/>
    <property type="molecule type" value="Genomic_DNA"/>
</dbReference>
<sequence>MGQTVYTITELLKLQDRMDKTLNKLKKIINNRSSKDKEIDSCLELEDELKSTHYKNVESALKSLSTTENSEKHKEANIEWLENELQQAKDDIDKVLELIENCNN</sequence>